<evidence type="ECO:0000313" key="3">
    <source>
        <dbReference type="Proteomes" id="UP000321058"/>
    </source>
</evidence>
<feature type="transmembrane region" description="Helical" evidence="1">
    <location>
        <begin position="42"/>
        <end position="60"/>
    </location>
</feature>
<dbReference type="InterPro" id="IPR025333">
    <property type="entry name" value="DUF4239"/>
</dbReference>
<comment type="caution">
    <text evidence="2">The sequence shown here is derived from an EMBL/GenBank/DDBJ whole genome shotgun (WGS) entry which is preliminary data.</text>
</comment>
<evidence type="ECO:0008006" key="4">
    <source>
        <dbReference type="Google" id="ProtNLM"/>
    </source>
</evidence>
<keyword evidence="1" id="KW-1133">Transmembrane helix</keyword>
<sequence>MAVIIALSSFALILVSIAGGLFLRYKLPDSHLSGDSKDVIRLATALIGTMAAVVVALLFASTRSSYEATNSHVARLTAGVVELDQLLKEYGGPESIALRRALRTDAASMVAAIWRDDAPVTGELLRPVMQEDTVLYKLRQLDPKTPVQGAIKSRALAVSNDIEQTRLTLLSQPQDTLSKPFITVLVLWLCFIFASFSMSSKANPTLVVVLLVCGFTAATAIYLILELGQPFDGLLQLSNSALRHALPPLS</sequence>
<feature type="transmembrane region" description="Helical" evidence="1">
    <location>
        <begin position="181"/>
        <end position="199"/>
    </location>
</feature>
<name>A0A512N2L5_9HYPH</name>
<dbReference type="RefSeq" id="WP_170302789.1">
    <property type="nucleotide sequence ID" value="NZ_BKAJ01000004.1"/>
</dbReference>
<dbReference type="Pfam" id="PF14023">
    <property type="entry name" value="Bestrophin-like"/>
    <property type="match status" value="1"/>
</dbReference>
<organism evidence="2 3">
    <name type="scientific">Reyranella soli</name>
    <dbReference type="NCBI Taxonomy" id="1230389"/>
    <lineage>
        <taxon>Bacteria</taxon>
        <taxon>Pseudomonadati</taxon>
        <taxon>Pseudomonadota</taxon>
        <taxon>Alphaproteobacteria</taxon>
        <taxon>Hyphomicrobiales</taxon>
        <taxon>Reyranellaceae</taxon>
        <taxon>Reyranella</taxon>
    </lineage>
</organism>
<dbReference type="Proteomes" id="UP000321058">
    <property type="component" value="Unassembled WGS sequence"/>
</dbReference>
<feature type="transmembrane region" description="Helical" evidence="1">
    <location>
        <begin position="205"/>
        <end position="225"/>
    </location>
</feature>
<evidence type="ECO:0000256" key="1">
    <source>
        <dbReference type="SAM" id="Phobius"/>
    </source>
</evidence>
<reference evidence="2 3" key="1">
    <citation type="submission" date="2019-07" db="EMBL/GenBank/DDBJ databases">
        <title>Whole genome shotgun sequence of Reyranella soli NBRC 108950.</title>
        <authorList>
            <person name="Hosoyama A."/>
            <person name="Uohara A."/>
            <person name="Ohji S."/>
            <person name="Ichikawa N."/>
        </authorList>
    </citation>
    <scope>NUCLEOTIDE SEQUENCE [LARGE SCALE GENOMIC DNA]</scope>
    <source>
        <strain evidence="2 3">NBRC 108950</strain>
    </source>
</reference>
<dbReference type="EMBL" id="BKAJ01000004">
    <property type="protein sequence ID" value="GEP53227.1"/>
    <property type="molecule type" value="Genomic_DNA"/>
</dbReference>
<accession>A0A512N2L5</accession>
<protein>
    <recommendedName>
        <fullName evidence="4">DUF4239 domain-containing protein</fullName>
    </recommendedName>
</protein>
<keyword evidence="1" id="KW-0472">Membrane</keyword>
<keyword evidence="3" id="KW-1185">Reference proteome</keyword>
<keyword evidence="1" id="KW-0812">Transmembrane</keyword>
<dbReference type="AlphaFoldDB" id="A0A512N2L5"/>
<evidence type="ECO:0000313" key="2">
    <source>
        <dbReference type="EMBL" id="GEP53227.1"/>
    </source>
</evidence>
<proteinExistence type="predicted"/>
<gene>
    <name evidence="2" type="ORF">RSO01_03930</name>
</gene>